<accession>A0ABT3VF41</accession>
<protein>
    <recommendedName>
        <fullName evidence="4">Asp23/Gls24 family envelope stress response protein</fullName>
    </recommendedName>
</protein>
<feature type="compositionally biased region" description="Low complexity" evidence="1">
    <location>
        <begin position="52"/>
        <end position="64"/>
    </location>
</feature>
<evidence type="ECO:0000256" key="1">
    <source>
        <dbReference type="SAM" id="MobiDB-lite"/>
    </source>
</evidence>
<keyword evidence="3" id="KW-1185">Reference proteome</keyword>
<name>A0ABT3VF41_9ACTN</name>
<dbReference type="Proteomes" id="UP001165590">
    <property type="component" value="Unassembled WGS sequence"/>
</dbReference>
<gene>
    <name evidence="2" type="ORF">K3769_38215</name>
</gene>
<reference evidence="2" key="1">
    <citation type="journal article" date="2022" name="bioRxiv">
        <title>Discovery and biosynthetic assessment of Streptomyces ortus sp nov. isolated from a deep-sea sponge.</title>
        <authorList>
            <person name="Williams S.E."/>
        </authorList>
    </citation>
    <scope>NUCLEOTIDE SEQUENCE</scope>
    <source>
        <strain evidence="2">A15ISP2-DRY2</strain>
    </source>
</reference>
<proteinExistence type="predicted"/>
<sequence length="135" mass="14239">MTRDIAHTALTEEIARAVESVPGVAFLRPGLAGRLRSNRTRSQRGKDAAPPVGVLTAGLPTTVVPTPGIPTAGVRLGRPDDTGRRHVEIHLVALRQARALDVARAARRGVEAHLAEKFPAEPAPARVTVTVTGQV</sequence>
<evidence type="ECO:0000313" key="2">
    <source>
        <dbReference type="EMBL" id="MCX4238511.1"/>
    </source>
</evidence>
<comment type="caution">
    <text evidence="2">The sequence shown here is derived from an EMBL/GenBank/DDBJ whole genome shotgun (WGS) entry which is preliminary data.</text>
</comment>
<dbReference type="RefSeq" id="WP_267030799.1">
    <property type="nucleotide sequence ID" value="NZ_JAIFZO010000002.1"/>
</dbReference>
<evidence type="ECO:0008006" key="4">
    <source>
        <dbReference type="Google" id="ProtNLM"/>
    </source>
</evidence>
<dbReference type="EMBL" id="JAIFZO010000002">
    <property type="protein sequence ID" value="MCX4238511.1"/>
    <property type="molecule type" value="Genomic_DNA"/>
</dbReference>
<feature type="region of interest" description="Disordered" evidence="1">
    <location>
        <begin position="35"/>
        <end position="64"/>
    </location>
</feature>
<evidence type="ECO:0000313" key="3">
    <source>
        <dbReference type="Proteomes" id="UP001165590"/>
    </source>
</evidence>
<organism evidence="2 3">
    <name type="scientific">Streptomyces ortus</name>
    <dbReference type="NCBI Taxonomy" id="2867268"/>
    <lineage>
        <taxon>Bacteria</taxon>
        <taxon>Bacillati</taxon>
        <taxon>Actinomycetota</taxon>
        <taxon>Actinomycetes</taxon>
        <taxon>Kitasatosporales</taxon>
        <taxon>Streptomycetaceae</taxon>
        <taxon>Streptomyces</taxon>
    </lineage>
</organism>